<feature type="compositionally biased region" description="Low complexity" evidence="1">
    <location>
        <begin position="136"/>
        <end position="171"/>
    </location>
</feature>
<dbReference type="GeneID" id="117647367"/>
<feature type="region of interest" description="Disordered" evidence="1">
    <location>
        <begin position="136"/>
        <end position="498"/>
    </location>
</feature>
<dbReference type="KEGG" id="tpal:117647367"/>
<name>A0A6P8Z4F3_THRPL</name>
<feature type="chain" id="PRO_5027552295" evidence="2">
    <location>
        <begin position="32"/>
        <end position="821"/>
    </location>
</feature>
<feature type="compositionally biased region" description="Low complexity" evidence="1">
    <location>
        <begin position="297"/>
        <end position="351"/>
    </location>
</feature>
<dbReference type="InParanoid" id="A0A6P8Z4F3"/>
<evidence type="ECO:0000256" key="2">
    <source>
        <dbReference type="SAM" id="SignalP"/>
    </source>
</evidence>
<feature type="compositionally biased region" description="Low complexity" evidence="1">
    <location>
        <begin position="187"/>
        <end position="239"/>
    </location>
</feature>
<dbReference type="PROSITE" id="PS51257">
    <property type="entry name" value="PROKAR_LIPOPROTEIN"/>
    <property type="match status" value="1"/>
</dbReference>
<protein>
    <submittedName>
        <fullName evidence="4">Flocculation protein FLO11-like</fullName>
    </submittedName>
</protein>
<dbReference type="RefSeq" id="XP_034244980.1">
    <property type="nucleotide sequence ID" value="XM_034389089.1"/>
</dbReference>
<sequence>MSKACVRVVGAVLAALTLSCALLGVIGQANATFDIGAMHYEGEACFHLRHRKMGTCVYLPSCPTVYADLDRLVFPQVCGFSSGKGLVPNVCCIGVNYAATPPPPPPPPPQFSSGSPAGSGGFATFAGSVSFGASSTFNGSPGSTPTRPPSFGGQPNSGASSGSAASSGTSAFNTPSTSGGSTVFGRPSSSGGSSTFGGTPTSGTPDSPPSDGSSAFGGSSSSSASASSSSDGPSTSGGSFMFGTLPGGSSTSEESSNSDRPSTSGGSFMFGTPGGSSSSEGSPSSGGSSMFGGAGGSSSSVGSSSFDGSASVDGSSSFSGASPFAGASGGASSFSRPPRPRPSTTTTTTESIPEWPWTEQTPPLPASPPPTEPTSPPPTRPPSPSTTRPTTRRPTDMLQLLGQQPQTTTTTTTTPAEEEMIEFPDRVLTTTVPPRTTTRPRTTTPRTTTTTSTTTPRTTTTSTTTTPRSTTPRRTTTTPPPPRRTTTRPRPAMVASRPITPPVCYAGDTAAPSDGPATAAISLWRRPSGLAAQGDVDVLPQDADEQSVEPAPYLPACSTEGCAGWSTGRWRKERSVPGDGYPLAVDEQVRVRLSTVRGGQLFVGLCAEAAGCAVIAVLGATNSSGLRFETRYTSTEDVADPRARVVSRAPAGGSAMLPSGRRYTVVVHRRSGQSRHDGYPMALGERVVVRLDVTRDGLLDVGLCGDRGCGVVRITGVDDNTMGWSSRITTTNSVTEERGQTLQQASGPGSFPVGGSFSFVVLRRTEWALDVWLEGDAEHKATVPLEPDRQRLIVDSDAGKTAFLRSAYLRCLPTCRRCLFR</sequence>
<feature type="compositionally biased region" description="Low complexity" evidence="1">
    <location>
        <begin position="429"/>
        <end position="477"/>
    </location>
</feature>
<feature type="compositionally biased region" description="Low complexity" evidence="1">
    <location>
        <begin position="275"/>
        <end position="288"/>
    </location>
</feature>
<keyword evidence="2" id="KW-0732">Signal</keyword>
<evidence type="ECO:0000313" key="4">
    <source>
        <dbReference type="RefSeq" id="XP_034244980.1"/>
    </source>
</evidence>
<dbReference type="Proteomes" id="UP000515158">
    <property type="component" value="Unplaced"/>
</dbReference>
<feature type="compositionally biased region" description="Low complexity" evidence="1">
    <location>
        <begin position="247"/>
        <end position="264"/>
    </location>
</feature>
<dbReference type="OrthoDB" id="10473108at2759"/>
<dbReference type="AlphaFoldDB" id="A0A6P8Z4F3"/>
<evidence type="ECO:0000313" key="3">
    <source>
        <dbReference type="Proteomes" id="UP000515158"/>
    </source>
</evidence>
<feature type="signal peptide" evidence="2">
    <location>
        <begin position="1"/>
        <end position="31"/>
    </location>
</feature>
<organism evidence="4">
    <name type="scientific">Thrips palmi</name>
    <name type="common">Melon thrips</name>
    <dbReference type="NCBI Taxonomy" id="161013"/>
    <lineage>
        <taxon>Eukaryota</taxon>
        <taxon>Metazoa</taxon>
        <taxon>Ecdysozoa</taxon>
        <taxon>Arthropoda</taxon>
        <taxon>Hexapoda</taxon>
        <taxon>Insecta</taxon>
        <taxon>Pterygota</taxon>
        <taxon>Neoptera</taxon>
        <taxon>Paraneoptera</taxon>
        <taxon>Thysanoptera</taxon>
        <taxon>Terebrantia</taxon>
        <taxon>Thripoidea</taxon>
        <taxon>Thripidae</taxon>
        <taxon>Thrips</taxon>
    </lineage>
</organism>
<proteinExistence type="predicted"/>
<accession>A0A6P8Z4F3</accession>
<gene>
    <name evidence="4" type="primary">LOC117647367</name>
</gene>
<feature type="compositionally biased region" description="Pro residues" evidence="1">
    <location>
        <begin position="362"/>
        <end position="384"/>
    </location>
</feature>
<keyword evidence="3" id="KW-1185">Reference proteome</keyword>
<reference evidence="4" key="1">
    <citation type="submission" date="2025-08" db="UniProtKB">
        <authorList>
            <consortium name="RefSeq"/>
        </authorList>
    </citation>
    <scope>IDENTIFICATION</scope>
    <source>
        <tissue evidence="4">Total insect</tissue>
    </source>
</reference>
<feature type="compositionally biased region" description="Polar residues" evidence="1">
    <location>
        <begin position="172"/>
        <end position="181"/>
    </location>
</feature>
<evidence type="ECO:0000256" key="1">
    <source>
        <dbReference type="SAM" id="MobiDB-lite"/>
    </source>
</evidence>